<sequence length="481" mass="51466">MKKTISILFLFPVLCFAQWTQLGNHIEGTQSSGNLGQSVSINGTGQIISVGVPNKTNSTGNNTGQVQVYELQGANWTPKGNPINGINSGDKFGLTQELSDNGTVVAIGAPGFLTNPATSGYMRVYEFNGTDWVQRGSDLLGDTPNDSYGTEISLSADGSIVAVAAEPFITASYIRVFQWNGIAWSQLGIDISTGIAGDAFGRSISLSADGMTLIAGAVNHDSPSTDIGRAIVFEWNGTNWVQKGTDLIGDEEDDFFGAGVAINDNGTTIVVGARDNVFNMSRGYVKIFEWNGSNWMQKGSNLIGEQGGDFFGDVNDINNTGDIIISGSVLGNFAKIHEFQGTDWVELDRISVAGAGQFGTAVGMNNSGSRTIIGDFSNLVGGLNGAGRATVFENNSLSIGDVDQELKLNVFPNPSSSFVYVESKQNIQWYNIVSINGKLVKHQIITNQKNFTIDLRNISDGMYILKLVSDTKTKSIKLIKK</sequence>
<dbReference type="EMBL" id="QBKT01000011">
    <property type="protein sequence ID" value="PTX58969.1"/>
    <property type="molecule type" value="Genomic_DNA"/>
</dbReference>
<evidence type="ECO:0000256" key="2">
    <source>
        <dbReference type="SAM" id="SignalP"/>
    </source>
</evidence>
<evidence type="ECO:0000313" key="4">
    <source>
        <dbReference type="EMBL" id="PTX58969.1"/>
    </source>
</evidence>
<dbReference type="Pfam" id="PF18962">
    <property type="entry name" value="Por_Secre_tail"/>
    <property type="match status" value="1"/>
</dbReference>
<evidence type="ECO:0000313" key="5">
    <source>
        <dbReference type="Proteomes" id="UP000244090"/>
    </source>
</evidence>
<dbReference type="InterPro" id="IPR011043">
    <property type="entry name" value="Gal_Oxase/kelch_b-propeller"/>
</dbReference>
<dbReference type="PANTHER" id="PTHR36220">
    <property type="entry name" value="UNNAMED PRODUCT"/>
    <property type="match status" value="1"/>
</dbReference>
<dbReference type="OrthoDB" id="1403372at2"/>
<dbReference type="AlphaFoldDB" id="A0A2T6BSE5"/>
<name>A0A2T6BSE5_9FLAO</name>
<dbReference type="PANTHER" id="PTHR36220:SF1">
    <property type="entry name" value="GAMMA TUBULIN COMPLEX COMPONENT C-TERMINAL DOMAIN-CONTAINING PROTEIN"/>
    <property type="match status" value="1"/>
</dbReference>
<gene>
    <name evidence="4" type="ORF">C8N46_11138</name>
</gene>
<proteinExistence type="predicted"/>
<reference evidence="4 5" key="1">
    <citation type="submission" date="2018-04" db="EMBL/GenBank/DDBJ databases">
        <title>Genomic Encyclopedia of Archaeal and Bacterial Type Strains, Phase II (KMG-II): from individual species to whole genera.</title>
        <authorList>
            <person name="Goeker M."/>
        </authorList>
    </citation>
    <scope>NUCLEOTIDE SEQUENCE [LARGE SCALE GENOMIC DNA]</scope>
    <source>
        <strain evidence="4 5">DSM 25731</strain>
    </source>
</reference>
<dbReference type="InterPro" id="IPR026444">
    <property type="entry name" value="Secre_tail"/>
</dbReference>
<accession>A0A2T6BSE5</accession>
<dbReference type="SUPFAM" id="SSF50965">
    <property type="entry name" value="Galactose oxidase, central domain"/>
    <property type="match status" value="1"/>
</dbReference>
<evidence type="ECO:0000259" key="3">
    <source>
        <dbReference type="Pfam" id="PF18962"/>
    </source>
</evidence>
<keyword evidence="5" id="KW-1185">Reference proteome</keyword>
<keyword evidence="1 2" id="KW-0732">Signal</keyword>
<dbReference type="Proteomes" id="UP000244090">
    <property type="component" value="Unassembled WGS sequence"/>
</dbReference>
<dbReference type="NCBIfam" id="TIGR04183">
    <property type="entry name" value="Por_Secre_tail"/>
    <property type="match status" value="1"/>
</dbReference>
<feature type="chain" id="PRO_5015743147" evidence="2">
    <location>
        <begin position="18"/>
        <end position="481"/>
    </location>
</feature>
<feature type="domain" description="Secretion system C-terminal sorting" evidence="3">
    <location>
        <begin position="410"/>
        <end position="479"/>
    </location>
</feature>
<dbReference type="RefSeq" id="WP_108116501.1">
    <property type="nucleotide sequence ID" value="NZ_QBKT01000011.1"/>
</dbReference>
<protein>
    <submittedName>
        <fullName evidence="4">Putative secreted protein (Por secretion system target)</fullName>
    </submittedName>
</protein>
<organism evidence="4 5">
    <name type="scientific">Kordia periserrulae</name>
    <dbReference type="NCBI Taxonomy" id="701523"/>
    <lineage>
        <taxon>Bacteria</taxon>
        <taxon>Pseudomonadati</taxon>
        <taxon>Bacteroidota</taxon>
        <taxon>Flavobacteriia</taxon>
        <taxon>Flavobacteriales</taxon>
        <taxon>Flavobacteriaceae</taxon>
        <taxon>Kordia</taxon>
    </lineage>
</organism>
<feature type="signal peptide" evidence="2">
    <location>
        <begin position="1"/>
        <end position="17"/>
    </location>
</feature>
<evidence type="ECO:0000256" key="1">
    <source>
        <dbReference type="ARBA" id="ARBA00022729"/>
    </source>
</evidence>
<comment type="caution">
    <text evidence="4">The sequence shown here is derived from an EMBL/GenBank/DDBJ whole genome shotgun (WGS) entry which is preliminary data.</text>
</comment>